<dbReference type="Gene3D" id="2.130.10.80">
    <property type="entry name" value="Galactose oxidase/kelch, beta-propeller"/>
    <property type="match status" value="1"/>
</dbReference>
<dbReference type="InterPro" id="IPR015202">
    <property type="entry name" value="GO-like_E_set"/>
</dbReference>
<dbReference type="InterPro" id="IPR037293">
    <property type="entry name" value="Gal_Oxidase_central_sf"/>
</dbReference>
<dbReference type="SUPFAM" id="SSF50965">
    <property type="entry name" value="Galactose oxidase, central domain"/>
    <property type="match status" value="1"/>
</dbReference>
<dbReference type="Gene3D" id="2.60.40.10">
    <property type="entry name" value="Immunoglobulins"/>
    <property type="match status" value="1"/>
</dbReference>
<sequence>MSSLALLLLYCLFSRALSIPVFVPSQVSLHSDKIDKTDDESLFRSNRHASVSSLQGSFRIVGQSGVPAMAAVLMPNGNVVFLDKVENYTQLTLDNGRYAYSADFNLTTNTPRGLPYTTNAFCTGGAFLADGCVISVGGNGPLSDIDPTVGDGFRAIRYLGQNYQHKGWEEPGHSLSSPRWYASVQMLQDKTILVMSGSLNAWDPNRVENNNPTFEILDENGRGISDSIVLPILERNCPYYMYPFLHLLKDGNVFIFVARSAEIFDVENKMTIQDLPDLPGKYRTYPNTGGSVLLPLTNDKSWEPEIMVCGGGEYVDIDSRADSTCGRIQPLSDDPEWEVEYMPEARVMIEGLLLPDGTVLWLNGAGWGAQGFGIAKDPCHDALLYESDQPPGFRWSIVGISKIPRLYHSVAILLLDGTVMVTGSNPAEQPILNPDRSSPSTAYETDFRVEIFTPPYLSGDKASRRPLDIWISHEDLTADGSNFFVSFTSRDDAESLQIALYHGGFVTHSLHMGQRMLFLDFENFLPGSKYQMVKVTMPPSSSIAPAGPYVLYVVLDGVPGVGQFVMVK</sequence>
<dbReference type="PANTHER" id="PTHR32208">
    <property type="entry name" value="SECRETED PROTEIN-RELATED"/>
    <property type="match status" value="1"/>
</dbReference>
<evidence type="ECO:0000256" key="2">
    <source>
        <dbReference type="SAM" id="SignalP"/>
    </source>
</evidence>
<dbReference type="OrthoDB" id="2019572at2759"/>
<dbReference type="Pfam" id="PF09118">
    <property type="entry name" value="GO-like_E_set"/>
    <property type="match status" value="1"/>
</dbReference>
<dbReference type="InterPro" id="IPR009880">
    <property type="entry name" value="Glyoxal_oxidase_N"/>
</dbReference>
<dbReference type="PANTHER" id="PTHR32208:SF21">
    <property type="entry name" value="LOW QUALITY PROTEIN: ALDEHYDE OXIDASE GLOX-LIKE"/>
    <property type="match status" value="1"/>
</dbReference>
<name>A0A7H8RBM5_TALRU</name>
<reference evidence="6" key="1">
    <citation type="submission" date="2020-06" db="EMBL/GenBank/DDBJ databases">
        <title>A chromosome-scale genome assembly of Talaromyces rugulosus W13939.</title>
        <authorList>
            <person name="Wang B."/>
            <person name="Guo L."/>
            <person name="Ye K."/>
            <person name="Wang L."/>
        </authorList>
    </citation>
    <scope>NUCLEOTIDE SEQUENCE [LARGE SCALE GENOMIC DNA]</scope>
    <source>
        <strain evidence="6">W13939</strain>
    </source>
</reference>
<dbReference type="CDD" id="cd02851">
    <property type="entry name" value="E_set_GO_C"/>
    <property type="match status" value="1"/>
</dbReference>
<gene>
    <name evidence="5" type="ORF">TRUGW13939_11005</name>
</gene>
<proteinExistence type="predicted"/>
<feature type="signal peptide" evidence="2">
    <location>
        <begin position="1"/>
        <end position="18"/>
    </location>
</feature>
<dbReference type="GeneID" id="55998484"/>
<evidence type="ECO:0000259" key="3">
    <source>
        <dbReference type="Pfam" id="PF07250"/>
    </source>
</evidence>
<evidence type="ECO:0000256" key="1">
    <source>
        <dbReference type="ARBA" id="ARBA00022729"/>
    </source>
</evidence>
<dbReference type="KEGG" id="trg:TRUGW13939_11005"/>
<feature type="domain" description="Galactose oxidase-like Early set" evidence="4">
    <location>
        <begin position="478"/>
        <end position="567"/>
    </location>
</feature>
<dbReference type="InterPro" id="IPR013783">
    <property type="entry name" value="Ig-like_fold"/>
</dbReference>
<protein>
    <recommendedName>
        <fullName evidence="7">Galactose oxidase-like Early set domain-containing protein</fullName>
    </recommendedName>
</protein>
<evidence type="ECO:0000259" key="4">
    <source>
        <dbReference type="Pfam" id="PF09118"/>
    </source>
</evidence>
<dbReference type="Proteomes" id="UP000509510">
    <property type="component" value="Chromosome VI"/>
</dbReference>
<feature type="domain" description="Glyoxal oxidase N-terminal" evidence="3">
    <location>
        <begin position="92"/>
        <end position="456"/>
    </location>
</feature>
<dbReference type="AlphaFoldDB" id="A0A7H8RBM5"/>
<dbReference type="RefSeq" id="XP_035350008.1">
    <property type="nucleotide sequence ID" value="XM_035494115.1"/>
</dbReference>
<evidence type="ECO:0000313" key="6">
    <source>
        <dbReference type="Proteomes" id="UP000509510"/>
    </source>
</evidence>
<dbReference type="InterPro" id="IPR014756">
    <property type="entry name" value="Ig_E-set"/>
</dbReference>
<keyword evidence="1 2" id="KW-0732">Signal</keyword>
<evidence type="ECO:0008006" key="7">
    <source>
        <dbReference type="Google" id="ProtNLM"/>
    </source>
</evidence>
<feature type="chain" id="PRO_5028950350" description="Galactose oxidase-like Early set domain-containing protein" evidence="2">
    <location>
        <begin position="19"/>
        <end position="568"/>
    </location>
</feature>
<dbReference type="EMBL" id="CP055903">
    <property type="protein sequence ID" value="QKX63834.1"/>
    <property type="molecule type" value="Genomic_DNA"/>
</dbReference>
<evidence type="ECO:0000313" key="5">
    <source>
        <dbReference type="EMBL" id="QKX63834.1"/>
    </source>
</evidence>
<dbReference type="InterPro" id="IPR011043">
    <property type="entry name" value="Gal_Oxase/kelch_b-propeller"/>
</dbReference>
<dbReference type="Pfam" id="PF07250">
    <property type="entry name" value="Glyoxal_oxid_N"/>
    <property type="match status" value="1"/>
</dbReference>
<accession>A0A7H8RBM5</accession>
<organism evidence="5 6">
    <name type="scientific">Talaromyces rugulosus</name>
    <name type="common">Penicillium rugulosum</name>
    <dbReference type="NCBI Taxonomy" id="121627"/>
    <lineage>
        <taxon>Eukaryota</taxon>
        <taxon>Fungi</taxon>
        <taxon>Dikarya</taxon>
        <taxon>Ascomycota</taxon>
        <taxon>Pezizomycotina</taxon>
        <taxon>Eurotiomycetes</taxon>
        <taxon>Eurotiomycetidae</taxon>
        <taxon>Eurotiales</taxon>
        <taxon>Trichocomaceae</taxon>
        <taxon>Talaromyces</taxon>
        <taxon>Talaromyces sect. Islandici</taxon>
    </lineage>
</organism>
<dbReference type="SUPFAM" id="SSF81296">
    <property type="entry name" value="E set domains"/>
    <property type="match status" value="1"/>
</dbReference>
<keyword evidence="6" id="KW-1185">Reference proteome</keyword>